<keyword evidence="2" id="KW-0238">DNA-binding</keyword>
<feature type="domain" description="HTH lacI-type" evidence="4">
    <location>
        <begin position="2"/>
        <end position="56"/>
    </location>
</feature>
<evidence type="ECO:0000256" key="2">
    <source>
        <dbReference type="ARBA" id="ARBA00023125"/>
    </source>
</evidence>
<dbReference type="PROSITE" id="PS50932">
    <property type="entry name" value="HTH_LACI_2"/>
    <property type="match status" value="1"/>
</dbReference>
<dbReference type="SUPFAM" id="SSF47413">
    <property type="entry name" value="lambda repressor-like DNA-binding domains"/>
    <property type="match status" value="1"/>
</dbReference>
<evidence type="ECO:0000259" key="5">
    <source>
        <dbReference type="PROSITE" id="PS50943"/>
    </source>
</evidence>
<reference evidence="6 7" key="1">
    <citation type="submission" date="2019-06" db="EMBL/GenBank/DDBJ databases">
        <title>Sequencing the genomes of 1000 actinobacteria strains.</title>
        <authorList>
            <person name="Klenk H.-P."/>
        </authorList>
    </citation>
    <scope>NUCLEOTIDE SEQUENCE [LARGE SCALE GENOMIC DNA]</scope>
    <source>
        <strain evidence="6 7">DSM 45671</strain>
    </source>
</reference>
<dbReference type="InterPro" id="IPR028082">
    <property type="entry name" value="Peripla_BP_I"/>
</dbReference>
<evidence type="ECO:0000313" key="6">
    <source>
        <dbReference type="EMBL" id="TWF79197.1"/>
    </source>
</evidence>
<dbReference type="GO" id="GO:0003700">
    <property type="term" value="F:DNA-binding transcription factor activity"/>
    <property type="evidence" value="ECO:0007669"/>
    <property type="project" value="TreeGrafter"/>
</dbReference>
<dbReference type="PANTHER" id="PTHR30146:SF153">
    <property type="entry name" value="LACTOSE OPERON REPRESSOR"/>
    <property type="match status" value="1"/>
</dbReference>
<dbReference type="PROSITE" id="PS50943">
    <property type="entry name" value="HTH_CROC1"/>
    <property type="match status" value="1"/>
</dbReference>
<name>A0A561SWG1_9PSEU</name>
<keyword evidence="3" id="KW-0804">Transcription</keyword>
<evidence type="ECO:0000256" key="1">
    <source>
        <dbReference type="ARBA" id="ARBA00023015"/>
    </source>
</evidence>
<dbReference type="GO" id="GO:0000976">
    <property type="term" value="F:transcription cis-regulatory region binding"/>
    <property type="evidence" value="ECO:0007669"/>
    <property type="project" value="TreeGrafter"/>
</dbReference>
<dbReference type="InterPro" id="IPR010982">
    <property type="entry name" value="Lambda_DNA-bd_dom_sf"/>
</dbReference>
<dbReference type="SMART" id="SM00354">
    <property type="entry name" value="HTH_LACI"/>
    <property type="match status" value="1"/>
</dbReference>
<dbReference type="PANTHER" id="PTHR30146">
    <property type="entry name" value="LACI-RELATED TRANSCRIPTIONAL REPRESSOR"/>
    <property type="match status" value="1"/>
</dbReference>
<keyword evidence="7" id="KW-1185">Reference proteome</keyword>
<dbReference type="Gene3D" id="3.40.50.2300">
    <property type="match status" value="2"/>
</dbReference>
<dbReference type="AlphaFoldDB" id="A0A561SWG1"/>
<dbReference type="SUPFAM" id="SSF53822">
    <property type="entry name" value="Periplasmic binding protein-like I"/>
    <property type="match status" value="1"/>
</dbReference>
<dbReference type="RefSeq" id="WP_170309038.1">
    <property type="nucleotide sequence ID" value="NZ_VIWU01000001.1"/>
</dbReference>
<sequence length="337" mass="35203">MVTSRDVARVAGVSQSTVSYVMSGRRSISAETRKRVLDAIEQLTYQPNAGARALASQRTQVIGLVVPFGPGADTAGLLPFIETIASCARAEDHDVLLVTTDEGAAGLTRLAGRALCDAIVLMDVEADDARIPVAAALKVPVILIGVPDDSAGLHCVDMDFTLAGTLAVDEIAALGHDRVVLIGHAADVIERDINFVRRFQRGAAAAAARHGIGYSVVAPVPPGTAGAREAVERALDGGGRPGVVVPNSQAVAPVLHALIERGVVPGRDTSLIGLCTDAAAEATTPAVTNVSLEPRDVSRRAMEILFRLLDRGGEPPAQLVELIRPRLTRRETTLPAP</sequence>
<protein>
    <submittedName>
        <fullName evidence="6">LacI family transcriptional regulator</fullName>
    </submittedName>
</protein>
<organism evidence="6 7">
    <name type="scientific">Pseudonocardia hierapolitana</name>
    <dbReference type="NCBI Taxonomy" id="1128676"/>
    <lineage>
        <taxon>Bacteria</taxon>
        <taxon>Bacillati</taxon>
        <taxon>Actinomycetota</taxon>
        <taxon>Actinomycetes</taxon>
        <taxon>Pseudonocardiales</taxon>
        <taxon>Pseudonocardiaceae</taxon>
        <taxon>Pseudonocardia</taxon>
    </lineage>
</organism>
<comment type="caution">
    <text evidence="6">The sequence shown here is derived from an EMBL/GenBank/DDBJ whole genome shotgun (WGS) entry which is preliminary data.</text>
</comment>
<accession>A0A561SWG1</accession>
<dbReference type="InterPro" id="IPR046335">
    <property type="entry name" value="LacI/GalR-like_sensor"/>
</dbReference>
<proteinExistence type="predicted"/>
<dbReference type="InterPro" id="IPR001387">
    <property type="entry name" value="Cro/C1-type_HTH"/>
</dbReference>
<dbReference type="EMBL" id="VIWU01000001">
    <property type="protein sequence ID" value="TWF79197.1"/>
    <property type="molecule type" value="Genomic_DNA"/>
</dbReference>
<gene>
    <name evidence="6" type="ORF">FHX44_115125</name>
</gene>
<keyword evidence="1" id="KW-0805">Transcription regulation</keyword>
<feature type="domain" description="HTH cro/C1-type" evidence="5">
    <location>
        <begin position="3"/>
        <end position="46"/>
    </location>
</feature>
<dbReference type="Proteomes" id="UP000321261">
    <property type="component" value="Unassembled WGS sequence"/>
</dbReference>
<dbReference type="Pfam" id="PF13377">
    <property type="entry name" value="Peripla_BP_3"/>
    <property type="match status" value="1"/>
</dbReference>
<dbReference type="CDD" id="cd01392">
    <property type="entry name" value="HTH_LacI"/>
    <property type="match status" value="1"/>
</dbReference>
<evidence type="ECO:0000256" key="3">
    <source>
        <dbReference type="ARBA" id="ARBA00023163"/>
    </source>
</evidence>
<evidence type="ECO:0000313" key="7">
    <source>
        <dbReference type="Proteomes" id="UP000321261"/>
    </source>
</evidence>
<evidence type="ECO:0000259" key="4">
    <source>
        <dbReference type="PROSITE" id="PS50932"/>
    </source>
</evidence>
<dbReference type="Gene3D" id="1.10.260.40">
    <property type="entry name" value="lambda repressor-like DNA-binding domains"/>
    <property type="match status" value="1"/>
</dbReference>
<dbReference type="Pfam" id="PF00356">
    <property type="entry name" value="LacI"/>
    <property type="match status" value="1"/>
</dbReference>
<dbReference type="InterPro" id="IPR000843">
    <property type="entry name" value="HTH_LacI"/>
</dbReference>